<dbReference type="EMBL" id="VIWV01000002">
    <property type="protein sequence ID" value="TWF74027.1"/>
    <property type="molecule type" value="Genomic_DNA"/>
</dbReference>
<proteinExistence type="predicted"/>
<dbReference type="Proteomes" id="UP000316603">
    <property type="component" value="Unassembled WGS sequence"/>
</dbReference>
<feature type="region of interest" description="Disordered" evidence="2">
    <location>
        <begin position="1"/>
        <end position="20"/>
    </location>
</feature>
<keyword evidence="1" id="KW-0418">Kinase</keyword>
<sequence>MKTTLTITRTSPPPEATGARRLPPTAEVARAARAHVAERLSEWRAPGLIDEATLVTSELVTNGVRHGHAPVCLDVHLVRGERGEPDRLRIEVWDGGPGFDLDVVRERWTSDDDGLAEGGRGLRLTDALSENWGNYVKNGRHVVWACLSLTDVTDVM</sequence>
<dbReference type="PANTHER" id="PTHR35526">
    <property type="entry name" value="ANTI-SIGMA-F FACTOR RSBW-RELATED"/>
    <property type="match status" value="1"/>
</dbReference>
<dbReference type="GO" id="GO:0004674">
    <property type="term" value="F:protein serine/threonine kinase activity"/>
    <property type="evidence" value="ECO:0007669"/>
    <property type="project" value="UniProtKB-KW"/>
</dbReference>
<feature type="domain" description="Histidine kinase/HSP90-like ATPase" evidence="3">
    <location>
        <begin position="24"/>
        <end position="141"/>
    </location>
</feature>
<feature type="compositionally biased region" description="Polar residues" evidence="2">
    <location>
        <begin position="1"/>
        <end position="10"/>
    </location>
</feature>
<protein>
    <submittedName>
        <fullName evidence="4">Anti-sigma regulatory factor (Ser/Thr protein kinase)</fullName>
    </submittedName>
</protein>
<dbReference type="InterPro" id="IPR036890">
    <property type="entry name" value="HATPase_C_sf"/>
</dbReference>
<keyword evidence="5" id="KW-1185">Reference proteome</keyword>
<dbReference type="RefSeq" id="WP_145872344.1">
    <property type="nucleotide sequence ID" value="NZ_BNCE01000037.1"/>
</dbReference>
<dbReference type="CDD" id="cd16936">
    <property type="entry name" value="HATPase_RsbW-like"/>
    <property type="match status" value="1"/>
</dbReference>
<dbReference type="SUPFAM" id="SSF55874">
    <property type="entry name" value="ATPase domain of HSP90 chaperone/DNA topoisomerase II/histidine kinase"/>
    <property type="match status" value="1"/>
</dbReference>
<evidence type="ECO:0000256" key="1">
    <source>
        <dbReference type="ARBA" id="ARBA00022527"/>
    </source>
</evidence>
<comment type="caution">
    <text evidence="4">The sequence shown here is derived from an EMBL/GenBank/DDBJ whole genome shotgun (WGS) entry which is preliminary data.</text>
</comment>
<dbReference type="InterPro" id="IPR003594">
    <property type="entry name" value="HATPase_dom"/>
</dbReference>
<name>A0A561SGT0_9ACTN</name>
<dbReference type="InterPro" id="IPR050267">
    <property type="entry name" value="Anti-sigma-factor_SerPK"/>
</dbReference>
<evidence type="ECO:0000313" key="5">
    <source>
        <dbReference type="Proteomes" id="UP000316603"/>
    </source>
</evidence>
<accession>A0A561SGT0</accession>
<evidence type="ECO:0000313" key="4">
    <source>
        <dbReference type="EMBL" id="TWF74027.1"/>
    </source>
</evidence>
<keyword evidence="1" id="KW-0723">Serine/threonine-protein kinase</keyword>
<evidence type="ECO:0000259" key="3">
    <source>
        <dbReference type="Pfam" id="PF13581"/>
    </source>
</evidence>
<dbReference type="PANTHER" id="PTHR35526:SF3">
    <property type="entry name" value="ANTI-SIGMA-F FACTOR RSBW"/>
    <property type="match status" value="1"/>
</dbReference>
<reference evidence="4 5" key="1">
    <citation type="submission" date="2019-06" db="EMBL/GenBank/DDBJ databases">
        <title>Sequencing the genomes of 1000 actinobacteria strains.</title>
        <authorList>
            <person name="Klenk H.-P."/>
        </authorList>
    </citation>
    <scope>NUCLEOTIDE SEQUENCE [LARGE SCALE GENOMIC DNA]</scope>
    <source>
        <strain evidence="4 5">DSM 41695</strain>
    </source>
</reference>
<dbReference type="OrthoDB" id="4166172at2"/>
<gene>
    <name evidence="4" type="ORF">FHX78_1259</name>
</gene>
<organism evidence="4 5">
    <name type="scientific">Streptomyces capillispiralis</name>
    <dbReference type="NCBI Taxonomy" id="68182"/>
    <lineage>
        <taxon>Bacteria</taxon>
        <taxon>Bacillati</taxon>
        <taxon>Actinomycetota</taxon>
        <taxon>Actinomycetes</taxon>
        <taxon>Kitasatosporales</taxon>
        <taxon>Streptomycetaceae</taxon>
        <taxon>Streptomyces</taxon>
    </lineage>
</organism>
<dbReference type="Pfam" id="PF13581">
    <property type="entry name" value="HATPase_c_2"/>
    <property type="match status" value="1"/>
</dbReference>
<dbReference type="AlphaFoldDB" id="A0A561SGT0"/>
<dbReference type="Gene3D" id="3.30.565.10">
    <property type="entry name" value="Histidine kinase-like ATPase, C-terminal domain"/>
    <property type="match status" value="1"/>
</dbReference>
<evidence type="ECO:0000256" key="2">
    <source>
        <dbReference type="SAM" id="MobiDB-lite"/>
    </source>
</evidence>
<keyword evidence="1" id="KW-0808">Transferase</keyword>